<keyword evidence="2 4" id="KW-0808">Transferase</keyword>
<evidence type="ECO:0000256" key="1">
    <source>
        <dbReference type="ARBA" id="ARBA00022603"/>
    </source>
</evidence>
<dbReference type="InterPro" id="IPR029063">
    <property type="entry name" value="SAM-dependent_MTases_sf"/>
</dbReference>
<dbReference type="SUPFAM" id="SSF53335">
    <property type="entry name" value="S-adenosyl-L-methionine-dependent methyltransferases"/>
    <property type="match status" value="1"/>
</dbReference>
<feature type="region of interest" description="Disordered" evidence="3">
    <location>
        <begin position="1"/>
        <end position="43"/>
    </location>
</feature>
<dbReference type="KEGG" id="aagg:ETAA8_11450"/>
<evidence type="ECO:0000256" key="2">
    <source>
        <dbReference type="ARBA" id="ARBA00022679"/>
    </source>
</evidence>
<dbReference type="PANTHER" id="PTHR43542:SF1">
    <property type="entry name" value="METHYLTRANSFERASE"/>
    <property type="match status" value="1"/>
</dbReference>
<dbReference type="RefSeq" id="WP_202921577.1">
    <property type="nucleotide sequence ID" value="NZ_CP036274.1"/>
</dbReference>
<dbReference type="PANTHER" id="PTHR43542">
    <property type="entry name" value="METHYLTRANSFERASE"/>
    <property type="match status" value="1"/>
</dbReference>
<reference evidence="4 5" key="1">
    <citation type="submission" date="2019-02" db="EMBL/GenBank/DDBJ databases">
        <title>Deep-cultivation of Planctomycetes and their phenomic and genomic characterization uncovers novel biology.</title>
        <authorList>
            <person name="Wiegand S."/>
            <person name="Jogler M."/>
            <person name="Boedeker C."/>
            <person name="Pinto D."/>
            <person name="Vollmers J."/>
            <person name="Rivas-Marin E."/>
            <person name="Kohn T."/>
            <person name="Peeters S.H."/>
            <person name="Heuer A."/>
            <person name="Rast P."/>
            <person name="Oberbeckmann S."/>
            <person name="Bunk B."/>
            <person name="Jeske O."/>
            <person name="Meyerdierks A."/>
            <person name="Storesund J.E."/>
            <person name="Kallscheuer N."/>
            <person name="Luecker S."/>
            <person name="Lage O.M."/>
            <person name="Pohl T."/>
            <person name="Merkel B.J."/>
            <person name="Hornburger P."/>
            <person name="Mueller R.-W."/>
            <person name="Bruemmer F."/>
            <person name="Labrenz M."/>
            <person name="Spormann A.M."/>
            <person name="Op den Camp H."/>
            <person name="Overmann J."/>
            <person name="Amann R."/>
            <person name="Jetten M.S.M."/>
            <person name="Mascher T."/>
            <person name="Medema M.H."/>
            <person name="Devos D.P."/>
            <person name="Kaster A.-K."/>
            <person name="Ovreas L."/>
            <person name="Rohde M."/>
            <person name="Galperin M.Y."/>
            <person name="Jogler C."/>
        </authorList>
    </citation>
    <scope>NUCLEOTIDE SEQUENCE [LARGE SCALE GENOMIC DNA]</scope>
    <source>
        <strain evidence="4 5">ETA_A8</strain>
    </source>
</reference>
<evidence type="ECO:0000313" key="5">
    <source>
        <dbReference type="Proteomes" id="UP000315017"/>
    </source>
</evidence>
<evidence type="ECO:0000313" key="4">
    <source>
        <dbReference type="EMBL" id="QDU26072.1"/>
    </source>
</evidence>
<gene>
    <name evidence="4" type="primary">rsmD</name>
    <name evidence="4" type="ORF">ETAA8_11450</name>
</gene>
<dbReference type="Proteomes" id="UP000315017">
    <property type="component" value="Chromosome"/>
</dbReference>
<accession>A0A517Y7F5</accession>
<dbReference type="InterPro" id="IPR004398">
    <property type="entry name" value="RNA_MeTrfase_RsmD"/>
</dbReference>
<organism evidence="4 5">
    <name type="scientific">Anatilimnocola aggregata</name>
    <dbReference type="NCBI Taxonomy" id="2528021"/>
    <lineage>
        <taxon>Bacteria</taxon>
        <taxon>Pseudomonadati</taxon>
        <taxon>Planctomycetota</taxon>
        <taxon>Planctomycetia</taxon>
        <taxon>Pirellulales</taxon>
        <taxon>Pirellulaceae</taxon>
        <taxon>Anatilimnocola</taxon>
    </lineage>
</organism>
<dbReference type="Gene3D" id="3.40.50.150">
    <property type="entry name" value="Vaccinia Virus protein VP39"/>
    <property type="match status" value="1"/>
</dbReference>
<keyword evidence="1 4" id="KW-0489">Methyltransferase</keyword>
<dbReference type="GO" id="GO:0052913">
    <property type="term" value="F:16S rRNA (guanine(966)-N(2))-methyltransferase activity"/>
    <property type="evidence" value="ECO:0007669"/>
    <property type="project" value="UniProtKB-EC"/>
</dbReference>
<keyword evidence="5" id="KW-1185">Reference proteome</keyword>
<name>A0A517Y7F5_9BACT</name>
<protein>
    <submittedName>
        <fullName evidence="4">Ribosomal RNA small subunit methyltransferase D</fullName>
        <ecNumber evidence="4">2.1.1.171</ecNumber>
    </submittedName>
</protein>
<dbReference type="CDD" id="cd02440">
    <property type="entry name" value="AdoMet_MTases"/>
    <property type="match status" value="1"/>
</dbReference>
<dbReference type="AlphaFoldDB" id="A0A517Y7F5"/>
<evidence type="ECO:0000256" key="3">
    <source>
        <dbReference type="SAM" id="MobiDB-lite"/>
    </source>
</evidence>
<sequence length="231" mass="25829">MKKAARRDEAKKKRGKPDEASEATTKKAAGRKSPREEDDQPIAGVRIIGGTFRGRNLQYSGDLRTRPMKDRTREAIFNLVGIDVIGRHVFDLFAGTGALGLEAMSRGAAKATLVERHLPTRNLIEDNIRTLGLEDRAIAVFSDAFMFARKLQPDEQGTSWVVFCSPPYELFVSRRDDMLAMIAGIVAKMPVGSTLIVETDEHFDTALLPDTIEWRVRKYYPAFVSIAEKTE</sequence>
<proteinExistence type="predicted"/>
<dbReference type="EMBL" id="CP036274">
    <property type="protein sequence ID" value="QDU26072.1"/>
    <property type="molecule type" value="Genomic_DNA"/>
</dbReference>
<dbReference type="Pfam" id="PF03602">
    <property type="entry name" value="Cons_hypoth95"/>
    <property type="match status" value="1"/>
</dbReference>
<feature type="compositionally biased region" description="Basic and acidic residues" evidence="3">
    <location>
        <begin position="1"/>
        <end position="19"/>
    </location>
</feature>
<dbReference type="EC" id="2.1.1.171" evidence="4"/>